<accession>A0A329R0A1</accession>
<dbReference type="RefSeq" id="WP_112256741.1">
    <property type="nucleotide sequence ID" value="NZ_QMIG01000002.1"/>
</dbReference>
<dbReference type="PROSITE" id="PS50956">
    <property type="entry name" value="HTH_ASNC_2"/>
    <property type="match status" value="1"/>
</dbReference>
<dbReference type="Pfam" id="PF13412">
    <property type="entry name" value="HTH_24"/>
    <property type="match status" value="1"/>
</dbReference>
<dbReference type="Proteomes" id="UP000250462">
    <property type="component" value="Unassembled WGS sequence"/>
</dbReference>
<evidence type="ECO:0000256" key="3">
    <source>
        <dbReference type="ARBA" id="ARBA00023163"/>
    </source>
</evidence>
<dbReference type="SMART" id="SM00344">
    <property type="entry name" value="HTH_ASNC"/>
    <property type="match status" value="1"/>
</dbReference>
<evidence type="ECO:0000256" key="2">
    <source>
        <dbReference type="ARBA" id="ARBA00023125"/>
    </source>
</evidence>
<dbReference type="EMBL" id="QMIG01000002">
    <property type="protein sequence ID" value="RAW17783.1"/>
    <property type="molecule type" value="Genomic_DNA"/>
</dbReference>
<keyword evidence="6" id="KW-1185">Reference proteome</keyword>
<proteinExistence type="predicted"/>
<keyword evidence="3" id="KW-0804">Transcription</keyword>
<name>A0A329R0A1_9ACTN</name>
<keyword evidence="2" id="KW-0238">DNA-binding</keyword>
<evidence type="ECO:0000313" key="5">
    <source>
        <dbReference type="EMBL" id="RAW17783.1"/>
    </source>
</evidence>
<keyword evidence="1" id="KW-0805">Transcription regulation</keyword>
<dbReference type="OrthoDB" id="3396933at2"/>
<protein>
    <submittedName>
        <fullName evidence="5">Lrp/AsnC family transcriptional regulator</fullName>
    </submittedName>
</protein>
<dbReference type="InterPro" id="IPR019888">
    <property type="entry name" value="Tscrpt_reg_AsnC-like"/>
</dbReference>
<dbReference type="Gene3D" id="3.30.70.920">
    <property type="match status" value="1"/>
</dbReference>
<evidence type="ECO:0000259" key="4">
    <source>
        <dbReference type="PROSITE" id="PS50956"/>
    </source>
</evidence>
<sequence length="156" mass="17339">MSPSKLDDIDHSILAELQRDGRMSIRTLAERVHVSRANAYARVNRLLSDGVITGFAAMIDAERAGLGTSAYVLLSIQQNTWREVAAALSTVPYIEHYALVGGDFDVLTLVRAPNNAELRHVVLERLHEVPGVRSTRTWLIFDEHDGAGAMWDDESR</sequence>
<dbReference type="AlphaFoldDB" id="A0A329R0A1"/>
<dbReference type="InterPro" id="IPR019887">
    <property type="entry name" value="Tscrpt_reg_AsnC/Lrp_C"/>
</dbReference>
<dbReference type="InterPro" id="IPR000485">
    <property type="entry name" value="AsnC-type_HTH_dom"/>
</dbReference>
<dbReference type="InterPro" id="IPR036388">
    <property type="entry name" value="WH-like_DNA-bd_sf"/>
</dbReference>
<dbReference type="PANTHER" id="PTHR30154:SF34">
    <property type="entry name" value="TRANSCRIPTIONAL REGULATOR AZLB"/>
    <property type="match status" value="1"/>
</dbReference>
<dbReference type="Gene3D" id="1.10.10.10">
    <property type="entry name" value="Winged helix-like DNA-binding domain superfamily/Winged helix DNA-binding domain"/>
    <property type="match status" value="1"/>
</dbReference>
<dbReference type="PANTHER" id="PTHR30154">
    <property type="entry name" value="LEUCINE-RESPONSIVE REGULATORY PROTEIN"/>
    <property type="match status" value="1"/>
</dbReference>
<dbReference type="InterPro" id="IPR011008">
    <property type="entry name" value="Dimeric_a/b-barrel"/>
</dbReference>
<evidence type="ECO:0000256" key="1">
    <source>
        <dbReference type="ARBA" id="ARBA00023015"/>
    </source>
</evidence>
<dbReference type="GO" id="GO:0043565">
    <property type="term" value="F:sequence-specific DNA binding"/>
    <property type="evidence" value="ECO:0007669"/>
    <property type="project" value="InterPro"/>
</dbReference>
<dbReference type="PRINTS" id="PR00033">
    <property type="entry name" value="HTHASNC"/>
</dbReference>
<reference evidence="5 6" key="1">
    <citation type="submission" date="2018-06" db="EMBL/GenBank/DDBJ databases">
        <title>Phytoactinopolyspora halophila sp. nov., a novel halophilic actinomycete isolated from a saline soil in China.</title>
        <authorList>
            <person name="Tang S.-K."/>
        </authorList>
    </citation>
    <scope>NUCLEOTIDE SEQUENCE [LARGE SCALE GENOMIC DNA]</scope>
    <source>
        <strain evidence="5 6">YIM 96934</strain>
    </source>
</reference>
<dbReference type="Pfam" id="PF01037">
    <property type="entry name" value="AsnC_trans_reg"/>
    <property type="match status" value="1"/>
</dbReference>
<feature type="domain" description="HTH asnC-type" evidence="4">
    <location>
        <begin position="6"/>
        <end position="67"/>
    </location>
</feature>
<dbReference type="GO" id="GO:0043200">
    <property type="term" value="P:response to amino acid"/>
    <property type="evidence" value="ECO:0007669"/>
    <property type="project" value="TreeGrafter"/>
</dbReference>
<comment type="caution">
    <text evidence="5">The sequence shown here is derived from an EMBL/GenBank/DDBJ whole genome shotgun (WGS) entry which is preliminary data.</text>
</comment>
<organism evidence="5 6">
    <name type="scientific">Phytoactinopolyspora halophila</name>
    <dbReference type="NCBI Taxonomy" id="1981511"/>
    <lineage>
        <taxon>Bacteria</taxon>
        <taxon>Bacillati</taxon>
        <taxon>Actinomycetota</taxon>
        <taxon>Actinomycetes</taxon>
        <taxon>Jiangellales</taxon>
        <taxon>Jiangellaceae</taxon>
        <taxon>Phytoactinopolyspora</taxon>
    </lineage>
</organism>
<dbReference type="InterPro" id="IPR036390">
    <property type="entry name" value="WH_DNA-bd_sf"/>
</dbReference>
<dbReference type="SUPFAM" id="SSF54909">
    <property type="entry name" value="Dimeric alpha+beta barrel"/>
    <property type="match status" value="1"/>
</dbReference>
<gene>
    <name evidence="5" type="ORF">DPM12_02630</name>
</gene>
<evidence type="ECO:0000313" key="6">
    <source>
        <dbReference type="Proteomes" id="UP000250462"/>
    </source>
</evidence>
<dbReference type="SUPFAM" id="SSF46785">
    <property type="entry name" value="Winged helix' DNA-binding domain"/>
    <property type="match status" value="1"/>
</dbReference>
<dbReference type="GO" id="GO:0005829">
    <property type="term" value="C:cytosol"/>
    <property type="evidence" value="ECO:0007669"/>
    <property type="project" value="TreeGrafter"/>
</dbReference>